<dbReference type="Proteomes" id="UP000181942">
    <property type="component" value="Unassembled WGS sequence"/>
</dbReference>
<proteinExistence type="predicted"/>
<dbReference type="Gene3D" id="2.30.320.10">
    <property type="entry name" value="YwqG-like"/>
    <property type="match status" value="1"/>
</dbReference>
<evidence type="ECO:0000313" key="2">
    <source>
        <dbReference type="Proteomes" id="UP000181942"/>
    </source>
</evidence>
<name>A0A1I2UTW1_9ACTN</name>
<dbReference type="SUPFAM" id="SSF103032">
    <property type="entry name" value="Hypothetical protein YwqG"/>
    <property type="match status" value="1"/>
</dbReference>
<evidence type="ECO:0008006" key="3">
    <source>
        <dbReference type="Google" id="ProtNLM"/>
    </source>
</evidence>
<accession>A0A1I2UTW1</accession>
<dbReference type="EMBL" id="FONR01000029">
    <property type="protein sequence ID" value="SFG80572.1"/>
    <property type="molecule type" value="Genomic_DNA"/>
</dbReference>
<sequence>MQFLAQVVLDDLGDGIEDRGVLVLFACQNDPGMCGDWEPDSGGNQALLFPTDGLEPLPQPEGGVDEALLLLGSVRAVSLVHVAEPDYDQAGEEWAEGNDRSASSVLGQLGGTPAWIQGDETPSCTACATPMPLIVQLEEGPDHRTAMNFGGCGGAYAFACEPCGRAKFLWQC</sequence>
<protein>
    <recommendedName>
        <fullName evidence="3">DUF1963 domain-containing protein</fullName>
    </recommendedName>
</protein>
<gene>
    <name evidence="1" type="ORF">SAMN02787118_12959</name>
</gene>
<dbReference type="InterPro" id="IPR035948">
    <property type="entry name" value="YwqG-like_sf"/>
</dbReference>
<dbReference type="AlphaFoldDB" id="A0A1I2UTW1"/>
<evidence type="ECO:0000313" key="1">
    <source>
        <dbReference type="EMBL" id="SFG80572.1"/>
    </source>
</evidence>
<reference evidence="1 2" key="1">
    <citation type="submission" date="2016-10" db="EMBL/GenBank/DDBJ databases">
        <authorList>
            <person name="de Groot N.N."/>
        </authorList>
    </citation>
    <scope>NUCLEOTIDE SEQUENCE [LARGE SCALE GENOMIC DNA]</scope>
    <source>
        <strain evidence="1 2">OK461</strain>
    </source>
</reference>
<organism evidence="1 2">
    <name type="scientific">Streptomyces mirabilis</name>
    <dbReference type="NCBI Taxonomy" id="68239"/>
    <lineage>
        <taxon>Bacteria</taxon>
        <taxon>Bacillati</taxon>
        <taxon>Actinomycetota</taxon>
        <taxon>Actinomycetes</taxon>
        <taxon>Kitasatosporales</taxon>
        <taxon>Streptomycetaceae</taxon>
        <taxon>Streptomyces</taxon>
    </lineage>
</organism>